<feature type="compositionally biased region" description="Polar residues" evidence="1">
    <location>
        <begin position="90"/>
        <end position="100"/>
    </location>
</feature>
<feature type="region of interest" description="Disordered" evidence="1">
    <location>
        <begin position="51"/>
        <end position="100"/>
    </location>
</feature>
<feature type="region of interest" description="Disordered" evidence="1">
    <location>
        <begin position="1"/>
        <end position="25"/>
    </location>
</feature>
<organism evidence="2 3">
    <name type="scientific">Bordetella genomosp. 8</name>
    <dbReference type="NCBI Taxonomy" id="1416806"/>
    <lineage>
        <taxon>Bacteria</taxon>
        <taxon>Pseudomonadati</taxon>
        <taxon>Pseudomonadota</taxon>
        <taxon>Betaproteobacteria</taxon>
        <taxon>Burkholderiales</taxon>
        <taxon>Alcaligenaceae</taxon>
        <taxon>Bordetella</taxon>
    </lineage>
</organism>
<keyword evidence="3" id="KW-1185">Reference proteome</keyword>
<dbReference type="RefSeq" id="WP_086066965.1">
    <property type="nucleotide sequence ID" value="NZ_CP021108.1"/>
</dbReference>
<dbReference type="AlphaFoldDB" id="A0A1W6YRL3"/>
<dbReference type="Proteomes" id="UP000194151">
    <property type="component" value="Chromosome"/>
</dbReference>
<gene>
    <name evidence="2" type="ORF">CAL12_24390</name>
</gene>
<name>A0A1W6YRL3_9BORD</name>
<feature type="compositionally biased region" description="Gly residues" evidence="1">
    <location>
        <begin position="1"/>
        <end position="10"/>
    </location>
</feature>
<proteinExistence type="predicted"/>
<evidence type="ECO:0000313" key="3">
    <source>
        <dbReference type="Proteomes" id="UP000194151"/>
    </source>
</evidence>
<reference evidence="2 3" key="1">
    <citation type="submission" date="2017-05" db="EMBL/GenBank/DDBJ databases">
        <title>Complete and WGS of Bordetella genogroups.</title>
        <authorList>
            <person name="Spilker T."/>
            <person name="LiPuma J."/>
        </authorList>
    </citation>
    <scope>NUCLEOTIDE SEQUENCE [LARGE SCALE GENOMIC DNA]</scope>
    <source>
        <strain evidence="2 3">AU19157</strain>
    </source>
</reference>
<dbReference type="KEGG" id="bgv:CAL12_24390"/>
<accession>A0A1W6YRL3</accession>
<dbReference type="STRING" id="1416806.CAL12_24390"/>
<dbReference type="OrthoDB" id="9960001at2"/>
<evidence type="ECO:0000313" key="2">
    <source>
        <dbReference type="EMBL" id="ARP83638.1"/>
    </source>
</evidence>
<evidence type="ECO:0000256" key="1">
    <source>
        <dbReference type="SAM" id="MobiDB-lite"/>
    </source>
</evidence>
<dbReference type="EMBL" id="CP021108">
    <property type="protein sequence ID" value="ARP83638.1"/>
    <property type="molecule type" value="Genomic_DNA"/>
</dbReference>
<sequence length="100" mass="10473">MSSASGGKGAGASVHRQAASGSSTHRAAFDMAAMLEAVVRQPDGLQVVERLDNDQSPLTRQEIAAARLSHQSPPSLGRRRTHSPPAWNAAPSTYGTKPGR</sequence>
<protein>
    <submittedName>
        <fullName evidence="2">Uncharacterized protein</fullName>
    </submittedName>
</protein>